<dbReference type="STRING" id="454194.PYK22_00587"/>
<protein>
    <submittedName>
        <fullName evidence="1">Uncharacterized protein</fullName>
    </submittedName>
</protein>
<keyword evidence="2" id="KW-1185">Reference proteome</keyword>
<organism evidence="1 2">
    <name type="scientific">Pyrinomonas methylaliphatogenes</name>
    <dbReference type="NCBI Taxonomy" id="454194"/>
    <lineage>
        <taxon>Bacteria</taxon>
        <taxon>Pseudomonadati</taxon>
        <taxon>Acidobacteriota</taxon>
        <taxon>Blastocatellia</taxon>
        <taxon>Blastocatellales</taxon>
        <taxon>Pyrinomonadaceae</taxon>
        <taxon>Pyrinomonas</taxon>
    </lineage>
</organism>
<reference evidence="1 2" key="1">
    <citation type="submission" date="2013-12" db="EMBL/GenBank/DDBJ databases">
        <authorList>
            <person name="Stott M."/>
        </authorList>
    </citation>
    <scope>NUCLEOTIDE SEQUENCE [LARGE SCALE GENOMIC DNA]</scope>
    <source>
        <strain evidence="1 2">K22</strain>
    </source>
</reference>
<dbReference type="AlphaFoldDB" id="A0A0B6WTR2"/>
<dbReference type="EMBL" id="CBXV010000002">
    <property type="protein sequence ID" value="CDM64593.1"/>
    <property type="molecule type" value="Genomic_DNA"/>
</dbReference>
<gene>
    <name evidence="1" type="ORF">PYK22_00587</name>
</gene>
<accession>A0A0B6WTR2</accession>
<reference evidence="1 2" key="2">
    <citation type="submission" date="2015-01" db="EMBL/GenBank/DDBJ databases">
        <title>Complete genome sequence of Pyrinomonas methylaliphatogenes type strain K22T.</title>
        <authorList>
            <person name="Lee K.C.Y."/>
            <person name="Power J.F."/>
            <person name="Dunfield P.F."/>
            <person name="Morgan X.C."/>
            <person name="Huttenhower C."/>
            <person name="Stott M.B."/>
        </authorList>
    </citation>
    <scope>NUCLEOTIDE SEQUENCE [LARGE SCALE GENOMIC DNA]</scope>
    <source>
        <strain evidence="1 2">K22</strain>
    </source>
</reference>
<sequence>MSRTPDRLSPAVRFAACLPVAFSIIFGVALGQKAKEFIFAPDGASYPISGRDILRRDDQLVIYTPEKYRKDPPNASGVDVYIVGGKVVEVRDRARAVHLEYKADPGPISVGKDGFVLSAHGAARRWVIAHLKVGDAVKFSSEAAASAASDAEISPVPELPCFPGAYYRKAVSSFDRWTGIIGIIRLGQPQTDPSRLDPKDGQPLDNFSVYMGGRAGEQEIDAGLTWSFSVDENGKRSAVRDAWHPFWRNERWAEAPAQREFYWRPGDVVAMAVLVAGPGKLRLVVADAGPQPKRVFQTEFDARGFQPRVARQFKRVNAIDQRYNEGKPAQPTEAQVAGAEWLEVYLLRGEGANAVRLPMTRARMTDMRCPSPEHVRVTPTDEARGGEKIDIWGKPKG</sequence>
<evidence type="ECO:0000313" key="2">
    <source>
        <dbReference type="Proteomes" id="UP000031518"/>
    </source>
</evidence>
<dbReference type="OrthoDB" id="746896at2"/>
<dbReference type="Proteomes" id="UP000031518">
    <property type="component" value="Unassembled WGS sequence"/>
</dbReference>
<dbReference type="RefSeq" id="WP_157770630.1">
    <property type="nucleotide sequence ID" value="NZ_CBXV010000002.1"/>
</dbReference>
<evidence type="ECO:0000313" key="1">
    <source>
        <dbReference type="EMBL" id="CDM64593.1"/>
    </source>
</evidence>
<proteinExistence type="predicted"/>
<name>A0A0B6WTR2_9BACT</name>